<feature type="non-terminal residue" evidence="2">
    <location>
        <position position="1"/>
    </location>
</feature>
<keyword evidence="3" id="KW-1185">Reference proteome</keyword>
<feature type="region of interest" description="Disordered" evidence="1">
    <location>
        <begin position="582"/>
        <end position="616"/>
    </location>
</feature>
<dbReference type="Proteomes" id="UP001189429">
    <property type="component" value="Unassembled WGS sequence"/>
</dbReference>
<evidence type="ECO:0000256" key="1">
    <source>
        <dbReference type="SAM" id="MobiDB-lite"/>
    </source>
</evidence>
<feature type="compositionally biased region" description="Basic and acidic residues" evidence="1">
    <location>
        <begin position="598"/>
        <end position="616"/>
    </location>
</feature>
<feature type="compositionally biased region" description="Basic and acidic residues" evidence="1">
    <location>
        <begin position="175"/>
        <end position="184"/>
    </location>
</feature>
<feature type="region of interest" description="Disordered" evidence="1">
    <location>
        <begin position="175"/>
        <end position="195"/>
    </location>
</feature>
<evidence type="ECO:0000313" key="2">
    <source>
        <dbReference type="EMBL" id="CAK0809184.1"/>
    </source>
</evidence>
<protein>
    <submittedName>
        <fullName evidence="2">Uncharacterized protein</fullName>
    </submittedName>
</protein>
<accession>A0ABN9QTD3</accession>
<sequence length="616" mass="67501">VPSRFSGMLDAILYPTMQGHDPIKGIVSLETMVQRYEEQTGQKVMESTKKSVISTRLVPQKLREHLMLNATKFTAHTLARAEVLNYLRSKQAALAFNGPAPMDLDALTFGKQGNAGKSQSSQGKGGNGKGYDQSGIPQCKYCLKRGHAPKERRKAAQDMKDGKITKEELWRISEGKGKGKDNNNKTKTLTPKTNDKAVSYLGPDYDAEEGYIFMIEASEDEELDHNAKLDHNEDTEKGPNYDKYENDESDLIPASEFANDDDGNIEVMVDSCAASGGVVLSPMMSKKIKDMIMKGGNKSLEIAKGRSIYSFDVAARSLCPLPAAEDQVPEPPEPLESEEAQLPERKKERYKPAAEEIAIHERANPDEAPTTPVIRMDYCFVNTETETDMVTILIMVQKPEDSVASIAAIQKGPSECVNSAAITAVKNRRKHSAQVEKSPKGSHQSNGAIGNAVERAESLSRTLRSELEANLGVKIGPKSLIMPWLVRRVGYLLTRFAIETGGGAARERLGRAKFNDEVIAGAARGIERARAAKLRAKGDRHSKEVYNMFIRGPVMHNMFSGGQGPERGGSAKRHITQALIEEHGPTDGGAACDGELSETQREAQDFVREDLRRGGT</sequence>
<feature type="region of interest" description="Disordered" evidence="1">
    <location>
        <begin position="147"/>
        <end position="166"/>
    </location>
</feature>
<feature type="region of interest" description="Disordered" evidence="1">
    <location>
        <begin position="323"/>
        <end position="348"/>
    </location>
</feature>
<reference evidence="2" key="1">
    <citation type="submission" date="2023-10" db="EMBL/GenBank/DDBJ databases">
        <authorList>
            <person name="Chen Y."/>
            <person name="Shah S."/>
            <person name="Dougan E. K."/>
            <person name="Thang M."/>
            <person name="Chan C."/>
        </authorList>
    </citation>
    <scope>NUCLEOTIDE SEQUENCE [LARGE SCALE GENOMIC DNA]</scope>
</reference>
<name>A0ABN9QTD3_9DINO</name>
<proteinExistence type="predicted"/>
<gene>
    <name evidence="2" type="ORF">PCOR1329_LOCUS14501</name>
</gene>
<feature type="region of interest" description="Disordered" evidence="1">
    <location>
        <begin position="107"/>
        <end position="132"/>
    </location>
</feature>
<organism evidence="2 3">
    <name type="scientific">Prorocentrum cordatum</name>
    <dbReference type="NCBI Taxonomy" id="2364126"/>
    <lineage>
        <taxon>Eukaryota</taxon>
        <taxon>Sar</taxon>
        <taxon>Alveolata</taxon>
        <taxon>Dinophyceae</taxon>
        <taxon>Prorocentrales</taxon>
        <taxon>Prorocentraceae</taxon>
        <taxon>Prorocentrum</taxon>
    </lineage>
</organism>
<feature type="compositionally biased region" description="Basic and acidic residues" evidence="1">
    <location>
        <begin position="154"/>
        <end position="166"/>
    </location>
</feature>
<dbReference type="EMBL" id="CAUYUJ010004335">
    <property type="protein sequence ID" value="CAK0809184.1"/>
    <property type="molecule type" value="Genomic_DNA"/>
</dbReference>
<evidence type="ECO:0000313" key="3">
    <source>
        <dbReference type="Proteomes" id="UP001189429"/>
    </source>
</evidence>
<feature type="compositionally biased region" description="Low complexity" evidence="1">
    <location>
        <begin position="110"/>
        <end position="122"/>
    </location>
</feature>
<comment type="caution">
    <text evidence="2">The sequence shown here is derived from an EMBL/GenBank/DDBJ whole genome shotgun (WGS) entry which is preliminary data.</text>
</comment>